<sequence length="245" mass="26601">MGRQFEVRWEGELSASPSEVWAGFTAHTAGWLWKIDYEPRVGGAERGLSGSGGTVTVWDPPNRFVTRAVDGDGANELDYRVEPRGTGSYLRYVHRGVIAGDYERELDACRQHTAFYQHTFGEYLRHFVGRDAAYVSAAGPETSARGGFAALRRALGVGPDVAVGDRIRLTPAGLTPIEGTVDYATPAFLGVRAAEALHRFYGRDAWGWPVGVAHHYFAEGVDEAAEASRWQTWLTAALAATGAVA</sequence>
<keyword evidence="2" id="KW-1185">Reference proteome</keyword>
<gene>
    <name evidence="1" type="ORF">I0C86_12735</name>
</gene>
<evidence type="ECO:0000313" key="1">
    <source>
        <dbReference type="EMBL" id="MBF9129819.1"/>
    </source>
</evidence>
<proteinExistence type="predicted"/>
<dbReference type="InterPro" id="IPR023393">
    <property type="entry name" value="START-like_dom_sf"/>
</dbReference>
<accession>A0ABS0GV56</accession>
<comment type="caution">
    <text evidence="1">The sequence shown here is derived from an EMBL/GenBank/DDBJ whole genome shotgun (WGS) entry which is preliminary data.</text>
</comment>
<organism evidence="1 2">
    <name type="scientific">Plantactinospora alkalitolerans</name>
    <dbReference type="NCBI Taxonomy" id="2789879"/>
    <lineage>
        <taxon>Bacteria</taxon>
        <taxon>Bacillati</taxon>
        <taxon>Actinomycetota</taxon>
        <taxon>Actinomycetes</taxon>
        <taxon>Micromonosporales</taxon>
        <taxon>Micromonosporaceae</taxon>
        <taxon>Plantactinospora</taxon>
    </lineage>
</organism>
<dbReference type="RefSeq" id="WP_196201444.1">
    <property type="nucleotide sequence ID" value="NZ_JADPUN010000136.1"/>
</dbReference>
<protein>
    <submittedName>
        <fullName evidence="1">SRPBCC domain-containing protein</fullName>
    </submittedName>
</protein>
<dbReference type="EMBL" id="JADPUN010000136">
    <property type="protein sequence ID" value="MBF9129819.1"/>
    <property type="molecule type" value="Genomic_DNA"/>
</dbReference>
<name>A0ABS0GV56_9ACTN</name>
<evidence type="ECO:0000313" key="2">
    <source>
        <dbReference type="Proteomes" id="UP000638560"/>
    </source>
</evidence>
<dbReference type="SUPFAM" id="SSF55961">
    <property type="entry name" value="Bet v1-like"/>
    <property type="match status" value="1"/>
</dbReference>
<reference evidence="1 2" key="1">
    <citation type="submission" date="2020-11" db="EMBL/GenBank/DDBJ databases">
        <title>A novel isolate from a Black sea contaminated sediment with potential to produce alkanes: Plantactinospora alkalitolerans sp. nov.</title>
        <authorList>
            <person name="Carro L."/>
            <person name="Veyisoglu A."/>
            <person name="Guven K."/>
            <person name="Schumann P."/>
            <person name="Klenk H.-P."/>
            <person name="Sahin N."/>
        </authorList>
    </citation>
    <scope>NUCLEOTIDE SEQUENCE [LARGE SCALE GENOMIC DNA]</scope>
    <source>
        <strain evidence="1 2">S1510</strain>
    </source>
</reference>
<dbReference type="Gene3D" id="3.30.530.20">
    <property type="match status" value="1"/>
</dbReference>
<dbReference type="Proteomes" id="UP000638560">
    <property type="component" value="Unassembled WGS sequence"/>
</dbReference>